<evidence type="ECO:0000313" key="1">
    <source>
        <dbReference type="EMBL" id="MPN34921.1"/>
    </source>
</evidence>
<name>A0A645H7B8_9ZZZZ</name>
<accession>A0A645H7B8</accession>
<dbReference type="AlphaFoldDB" id="A0A645H7B8"/>
<reference evidence="1" key="1">
    <citation type="submission" date="2019-08" db="EMBL/GenBank/DDBJ databases">
        <authorList>
            <person name="Kucharzyk K."/>
            <person name="Murdoch R.W."/>
            <person name="Higgins S."/>
            <person name="Loffler F."/>
        </authorList>
    </citation>
    <scope>NUCLEOTIDE SEQUENCE</scope>
</reference>
<protein>
    <submittedName>
        <fullName evidence="1">Uncharacterized protein</fullName>
    </submittedName>
</protein>
<proteinExistence type="predicted"/>
<sequence>MRCTAFLAAPGILDRTSSENVVEAGTTFAAPGFVLIWPTVPTPCGSYKRASSGIFAMTLAAATKGSFRIVMGVVPA</sequence>
<dbReference type="EMBL" id="VSSQ01088214">
    <property type="protein sequence ID" value="MPN34921.1"/>
    <property type="molecule type" value="Genomic_DNA"/>
</dbReference>
<gene>
    <name evidence="1" type="ORF">SDC9_182415</name>
</gene>
<organism evidence="1">
    <name type="scientific">bioreactor metagenome</name>
    <dbReference type="NCBI Taxonomy" id="1076179"/>
    <lineage>
        <taxon>unclassified sequences</taxon>
        <taxon>metagenomes</taxon>
        <taxon>ecological metagenomes</taxon>
    </lineage>
</organism>
<comment type="caution">
    <text evidence="1">The sequence shown here is derived from an EMBL/GenBank/DDBJ whole genome shotgun (WGS) entry which is preliminary data.</text>
</comment>